<proteinExistence type="predicted"/>
<evidence type="ECO:0000256" key="1">
    <source>
        <dbReference type="SAM" id="Phobius"/>
    </source>
</evidence>
<name>A0A0P8DYM0_9EURY</name>
<keyword evidence="1" id="KW-0812">Transmembrane</keyword>
<evidence type="ECO:0000313" key="3">
    <source>
        <dbReference type="Proteomes" id="UP000050360"/>
    </source>
</evidence>
<accession>A0A0P8DYM0</accession>
<dbReference type="Proteomes" id="UP000050360">
    <property type="component" value="Unassembled WGS sequence"/>
</dbReference>
<feature type="transmembrane region" description="Helical" evidence="1">
    <location>
        <begin position="43"/>
        <end position="63"/>
    </location>
</feature>
<reference evidence="2 3" key="1">
    <citation type="submission" date="2015-09" db="EMBL/GenBank/DDBJ databases">
        <title>A metagenomics-based metabolic model of nitrate-dependent anaerobic oxidation of methane by Methanoperedens-like archaea.</title>
        <authorList>
            <person name="Arshad A."/>
            <person name="Speth D.R."/>
            <person name="De Graaf R.M."/>
            <person name="Op Den Camp H.J."/>
            <person name="Jetten M.S."/>
            <person name="Welte C.U."/>
        </authorList>
    </citation>
    <scope>NUCLEOTIDE SEQUENCE [LARGE SCALE GENOMIC DNA]</scope>
</reference>
<keyword evidence="1" id="KW-1133">Transmembrane helix</keyword>
<evidence type="ECO:0000313" key="2">
    <source>
        <dbReference type="EMBL" id="KPQ42907.1"/>
    </source>
</evidence>
<keyword evidence="1" id="KW-0472">Membrane</keyword>
<sequence>MSIIGSVIGFIGAFVIGFAIPVWDGQSIVQLLMSMDIMPQSSLAPVVMVIFFGLLTAFTRVYCY</sequence>
<feature type="transmembrane region" description="Helical" evidence="1">
    <location>
        <begin position="7"/>
        <end position="23"/>
    </location>
</feature>
<protein>
    <submittedName>
        <fullName evidence="2">Uncharacterized protein</fullName>
    </submittedName>
</protein>
<dbReference type="EMBL" id="LKCM01000197">
    <property type="protein sequence ID" value="KPQ42907.1"/>
    <property type="molecule type" value="Genomic_DNA"/>
</dbReference>
<dbReference type="AlphaFoldDB" id="A0A0P8DYM0"/>
<gene>
    <name evidence="2" type="ORF">MPEBLZ_02534</name>
</gene>
<organism evidence="2 3">
    <name type="scientific">Candidatus Methanoperedens nitratireducens</name>
    <dbReference type="NCBI Taxonomy" id="1392998"/>
    <lineage>
        <taxon>Archaea</taxon>
        <taxon>Methanobacteriati</taxon>
        <taxon>Methanobacteriota</taxon>
        <taxon>Stenosarchaea group</taxon>
        <taxon>Methanomicrobia</taxon>
        <taxon>Methanosarcinales</taxon>
        <taxon>ANME-2 cluster</taxon>
        <taxon>Candidatus Methanoperedentaceae</taxon>
        <taxon>Candidatus Methanoperedens</taxon>
    </lineage>
</organism>
<comment type="caution">
    <text evidence="2">The sequence shown here is derived from an EMBL/GenBank/DDBJ whole genome shotgun (WGS) entry which is preliminary data.</text>
</comment>